<dbReference type="GO" id="GO:0005829">
    <property type="term" value="C:cytosol"/>
    <property type="evidence" value="ECO:0007669"/>
    <property type="project" value="TreeGrafter"/>
</dbReference>
<dbReference type="EMBL" id="FMAH01000028">
    <property type="protein sequence ID" value="SCB38423.1"/>
    <property type="molecule type" value="Genomic_DNA"/>
</dbReference>
<accession>A0A1C3WEK2</accession>
<reference evidence="5" key="1">
    <citation type="submission" date="2016-08" db="EMBL/GenBank/DDBJ databases">
        <authorList>
            <person name="Varghese N."/>
            <person name="Submissions Spin"/>
        </authorList>
    </citation>
    <scope>NUCLEOTIDE SEQUENCE [LARGE SCALE GENOMIC DNA]</scope>
    <source>
        <strain evidence="5">HAMBI 2971</strain>
    </source>
</reference>
<dbReference type="GO" id="GO:0019563">
    <property type="term" value="P:glycerol catabolic process"/>
    <property type="evidence" value="ECO:0007669"/>
    <property type="project" value="TreeGrafter"/>
</dbReference>
<sequence length="214" mass="21963">MLPIAAPMVEADETFHASRDDRVRAIAEMIIATCIGMEGAINALDAKVGDGDTGSTFAGAARTVQAAIDTLPFADGSALLSALSDLKRKAMGGSSGVLFAIMMARSADAYRQVQGLGCSPFRGPGSDAAIWRSEAWGPDDDRRAFAGARGPRKWREGMASAAAAALLGADATASMTRANAGRSSYLDARSLEGIADPGAEAIARIFEALAALPG</sequence>
<dbReference type="InterPro" id="IPR004007">
    <property type="entry name" value="DhaL_dom"/>
</dbReference>
<dbReference type="SMART" id="SM01120">
    <property type="entry name" value="Dak2"/>
    <property type="match status" value="1"/>
</dbReference>
<keyword evidence="1" id="KW-0808">Transferase</keyword>
<evidence type="ECO:0000313" key="4">
    <source>
        <dbReference type="EMBL" id="SCB38423.1"/>
    </source>
</evidence>
<name>A0A1C3WEK2_9HYPH</name>
<evidence type="ECO:0000256" key="2">
    <source>
        <dbReference type="ARBA" id="ARBA00022777"/>
    </source>
</evidence>
<dbReference type="STRING" id="411945.GA0061102_102820"/>
<dbReference type="AlphaFoldDB" id="A0A1C3WEK2"/>
<gene>
    <name evidence="4" type="ORF">GA0061102_102820</name>
</gene>
<protein>
    <submittedName>
        <fullName evidence="4">DAK2 domain-containing protein</fullName>
    </submittedName>
</protein>
<evidence type="ECO:0000259" key="3">
    <source>
        <dbReference type="PROSITE" id="PS51480"/>
    </source>
</evidence>
<organism evidence="4 5">
    <name type="scientific">Rhizobium miluonense</name>
    <dbReference type="NCBI Taxonomy" id="411945"/>
    <lineage>
        <taxon>Bacteria</taxon>
        <taxon>Pseudomonadati</taxon>
        <taxon>Pseudomonadota</taxon>
        <taxon>Alphaproteobacteria</taxon>
        <taxon>Hyphomicrobiales</taxon>
        <taxon>Rhizobiaceae</taxon>
        <taxon>Rhizobium/Agrobacterium group</taxon>
        <taxon>Rhizobium</taxon>
    </lineage>
</organism>
<dbReference type="InterPro" id="IPR050861">
    <property type="entry name" value="Dihydroxyacetone_Kinase"/>
</dbReference>
<proteinExistence type="predicted"/>
<dbReference type="GO" id="GO:0004371">
    <property type="term" value="F:glycerone kinase activity"/>
    <property type="evidence" value="ECO:0007669"/>
    <property type="project" value="InterPro"/>
</dbReference>
<dbReference type="SUPFAM" id="SSF101473">
    <property type="entry name" value="DhaL-like"/>
    <property type="match status" value="1"/>
</dbReference>
<dbReference type="InterPro" id="IPR036117">
    <property type="entry name" value="DhaL_dom_sf"/>
</dbReference>
<dbReference type="PANTHER" id="PTHR28629:SF4">
    <property type="entry name" value="TRIOKINASE_FMN CYCLASE"/>
    <property type="match status" value="1"/>
</dbReference>
<dbReference type="PROSITE" id="PS51480">
    <property type="entry name" value="DHAL"/>
    <property type="match status" value="1"/>
</dbReference>
<keyword evidence="5" id="KW-1185">Reference proteome</keyword>
<evidence type="ECO:0000256" key="1">
    <source>
        <dbReference type="ARBA" id="ARBA00022679"/>
    </source>
</evidence>
<dbReference type="Proteomes" id="UP000199435">
    <property type="component" value="Unassembled WGS sequence"/>
</dbReference>
<dbReference type="PANTHER" id="PTHR28629">
    <property type="entry name" value="TRIOKINASE/FMN CYCLASE"/>
    <property type="match status" value="1"/>
</dbReference>
<evidence type="ECO:0000313" key="5">
    <source>
        <dbReference type="Proteomes" id="UP000199435"/>
    </source>
</evidence>
<keyword evidence="2" id="KW-0418">Kinase</keyword>
<dbReference type="Gene3D" id="1.25.40.340">
    <property type="match status" value="2"/>
</dbReference>
<feature type="domain" description="DhaL" evidence="3">
    <location>
        <begin position="21"/>
        <end position="211"/>
    </location>
</feature>
<dbReference type="Pfam" id="PF02734">
    <property type="entry name" value="Dak2"/>
    <property type="match status" value="2"/>
</dbReference>